<sequence length="211" mass="24647">MQSHRNACPLEKMRCPFSSYCRNGILRKDVESHKIDWDFRPHECEYCGHVGEFYTMSGKGKYWEAQGPSHCEQCEQYPLECINKCGATKIKRNNMSAHCSTCPLQPLDCPLGTHQRKILRRDMERHKAEECEFRPYTCMYCNQHGIYVSITGKGASVRNKTCHYDICQDYPLECPNRCEARNIKRRNMSFHRQRCPLEQLDCPFKFAGCVG</sequence>
<keyword evidence="7" id="KW-1185">Reference proteome</keyword>
<evidence type="ECO:0000259" key="5">
    <source>
        <dbReference type="PROSITE" id="PS50145"/>
    </source>
</evidence>
<dbReference type="PANTHER" id="PTHR10131:SF94">
    <property type="entry name" value="TNF RECEPTOR-ASSOCIATED FACTOR 4"/>
    <property type="match status" value="1"/>
</dbReference>
<name>A0AA35RIF4_GEOBA</name>
<accession>A0AA35RIF4</accession>
<dbReference type="EMBL" id="CASHTH010001150">
    <property type="protein sequence ID" value="CAI8012059.1"/>
    <property type="molecule type" value="Genomic_DNA"/>
</dbReference>
<proteinExistence type="predicted"/>
<dbReference type="AlphaFoldDB" id="A0AA35RIF4"/>
<dbReference type="InterPro" id="IPR013083">
    <property type="entry name" value="Znf_RING/FYVE/PHD"/>
</dbReference>
<evidence type="ECO:0000313" key="7">
    <source>
        <dbReference type="Proteomes" id="UP001174909"/>
    </source>
</evidence>
<evidence type="ECO:0000256" key="3">
    <source>
        <dbReference type="ARBA" id="ARBA00022833"/>
    </source>
</evidence>
<reference evidence="6" key="1">
    <citation type="submission" date="2023-03" db="EMBL/GenBank/DDBJ databases">
        <authorList>
            <person name="Steffen K."/>
            <person name="Cardenas P."/>
        </authorList>
    </citation>
    <scope>NUCLEOTIDE SEQUENCE</scope>
</reference>
<evidence type="ECO:0000256" key="1">
    <source>
        <dbReference type="ARBA" id="ARBA00022723"/>
    </source>
</evidence>
<dbReference type="Proteomes" id="UP001174909">
    <property type="component" value="Unassembled WGS sequence"/>
</dbReference>
<gene>
    <name evidence="6" type="ORF">GBAR_LOCUS7749</name>
</gene>
<feature type="domain" description="TRAF-type" evidence="5">
    <location>
        <begin position="163"/>
        <end position="209"/>
    </location>
</feature>
<keyword evidence="2 4" id="KW-0863">Zinc-finger</keyword>
<evidence type="ECO:0000313" key="6">
    <source>
        <dbReference type="EMBL" id="CAI8012059.1"/>
    </source>
</evidence>
<keyword evidence="3 4" id="KW-0862">Zinc</keyword>
<dbReference type="InterPro" id="IPR001293">
    <property type="entry name" value="Znf_TRAF"/>
</dbReference>
<feature type="zinc finger region" description="TRAF-type" evidence="4">
    <location>
        <begin position="97"/>
        <end position="141"/>
    </location>
</feature>
<evidence type="ECO:0000256" key="4">
    <source>
        <dbReference type="PROSITE-ProRule" id="PRU00207"/>
    </source>
</evidence>
<comment type="caution">
    <text evidence="6">The sequence shown here is derived from an EMBL/GenBank/DDBJ whole genome shotgun (WGS) entry which is preliminary data.</text>
</comment>
<feature type="zinc finger region" description="TRAF-type" evidence="4">
    <location>
        <begin position="163"/>
        <end position="209"/>
    </location>
</feature>
<dbReference type="PROSITE" id="PS50145">
    <property type="entry name" value="ZF_TRAF"/>
    <property type="match status" value="2"/>
</dbReference>
<evidence type="ECO:0000256" key="2">
    <source>
        <dbReference type="ARBA" id="ARBA00022771"/>
    </source>
</evidence>
<dbReference type="Gene3D" id="3.30.40.10">
    <property type="entry name" value="Zinc/RING finger domain, C3HC4 (zinc finger)"/>
    <property type="match status" value="3"/>
</dbReference>
<keyword evidence="6" id="KW-0675">Receptor</keyword>
<protein>
    <submittedName>
        <fullName evidence="6">TNF receptor-associated factor 5</fullName>
    </submittedName>
</protein>
<keyword evidence="1 4" id="KW-0479">Metal-binding</keyword>
<feature type="non-terminal residue" evidence="6">
    <location>
        <position position="211"/>
    </location>
</feature>
<dbReference type="GO" id="GO:0008270">
    <property type="term" value="F:zinc ion binding"/>
    <property type="evidence" value="ECO:0007669"/>
    <property type="project" value="UniProtKB-KW"/>
</dbReference>
<feature type="domain" description="TRAF-type" evidence="5">
    <location>
        <begin position="97"/>
        <end position="141"/>
    </location>
</feature>
<dbReference type="Pfam" id="PF02176">
    <property type="entry name" value="zf-TRAF"/>
    <property type="match status" value="2"/>
</dbReference>
<organism evidence="6 7">
    <name type="scientific">Geodia barretti</name>
    <name type="common">Barrett's horny sponge</name>
    <dbReference type="NCBI Taxonomy" id="519541"/>
    <lineage>
        <taxon>Eukaryota</taxon>
        <taxon>Metazoa</taxon>
        <taxon>Porifera</taxon>
        <taxon>Demospongiae</taxon>
        <taxon>Heteroscleromorpha</taxon>
        <taxon>Tetractinellida</taxon>
        <taxon>Astrophorina</taxon>
        <taxon>Geodiidae</taxon>
        <taxon>Geodia</taxon>
    </lineage>
</organism>
<dbReference type="PANTHER" id="PTHR10131">
    <property type="entry name" value="TNF RECEPTOR ASSOCIATED FACTOR"/>
    <property type="match status" value="1"/>
</dbReference>